<evidence type="ECO:0000256" key="6">
    <source>
        <dbReference type="ARBA" id="ARBA00023136"/>
    </source>
</evidence>
<organism evidence="10 11">
    <name type="scientific">Micromonospora zhanjiangensis</name>
    <dbReference type="NCBI Taxonomy" id="1522057"/>
    <lineage>
        <taxon>Bacteria</taxon>
        <taxon>Bacillati</taxon>
        <taxon>Actinomycetota</taxon>
        <taxon>Actinomycetes</taxon>
        <taxon>Micromonosporales</taxon>
        <taxon>Micromonosporaceae</taxon>
        <taxon>Micromonospora</taxon>
    </lineage>
</organism>
<evidence type="ECO:0000256" key="1">
    <source>
        <dbReference type="ARBA" id="ARBA00004651"/>
    </source>
</evidence>
<dbReference type="SUPFAM" id="SSF161098">
    <property type="entry name" value="MetI-like"/>
    <property type="match status" value="1"/>
</dbReference>
<feature type="transmembrane region" description="Helical" evidence="7">
    <location>
        <begin position="131"/>
        <end position="153"/>
    </location>
</feature>
<dbReference type="Gene3D" id="1.10.3720.10">
    <property type="entry name" value="MetI-like"/>
    <property type="match status" value="1"/>
</dbReference>
<comment type="subcellular location">
    <subcellularLocation>
        <location evidence="1 7">Cell membrane</location>
        <topology evidence="1 7">Multi-pass membrane protein</topology>
    </subcellularLocation>
</comment>
<gene>
    <name evidence="10" type="ORF">ACFOX0_21560</name>
</gene>
<name>A0ABV8KR87_9ACTN</name>
<dbReference type="PANTHER" id="PTHR43744">
    <property type="entry name" value="ABC TRANSPORTER PERMEASE PROTEIN MG189-RELATED-RELATED"/>
    <property type="match status" value="1"/>
</dbReference>
<dbReference type="InterPro" id="IPR000515">
    <property type="entry name" value="MetI-like"/>
</dbReference>
<proteinExistence type="inferred from homology"/>
<feature type="domain" description="ABC transmembrane type-1" evidence="9">
    <location>
        <begin position="96"/>
        <end position="286"/>
    </location>
</feature>
<keyword evidence="6 7" id="KW-0472">Membrane</keyword>
<dbReference type="RefSeq" id="WP_377548876.1">
    <property type="nucleotide sequence ID" value="NZ_JBHSBN010000016.1"/>
</dbReference>
<sequence>MTATTDTEVPAADRAVPPRTTAPTPSGLPGRARRLGLHLLLVAVGALMVGPLYWLFTSSLKTSGDIHSFPPVWWPSKAEWGNYAQAWRAAPFGDFYLNSVITTAVGTALEVANAVLTAYAFVFLRFPFKRVLFAVLLAALMVPGHVTLLPNYLTIADLGWINTYQGIIVPGAGSAFAAFLLRQHMLTLPEEVIDAARVDGAGHLRRLFSVVLPLSRPMVVTVTIVSLVSKWNDFIWPLIVTNTDSMRTLPVGLLMLKNAEGYVNWGSLMAAVVFVVLPVLLVFLVAQRHIVAGLTQGAVKG</sequence>
<dbReference type="CDD" id="cd06261">
    <property type="entry name" value="TM_PBP2"/>
    <property type="match status" value="1"/>
</dbReference>
<evidence type="ECO:0000256" key="3">
    <source>
        <dbReference type="ARBA" id="ARBA00022475"/>
    </source>
</evidence>
<accession>A0ABV8KR87</accession>
<evidence type="ECO:0000313" key="10">
    <source>
        <dbReference type="EMBL" id="MFC4108509.1"/>
    </source>
</evidence>
<feature type="transmembrane region" description="Helical" evidence="7">
    <location>
        <begin position="159"/>
        <end position="181"/>
    </location>
</feature>
<feature type="transmembrane region" description="Helical" evidence="7">
    <location>
        <begin position="262"/>
        <end position="286"/>
    </location>
</feature>
<keyword evidence="11" id="KW-1185">Reference proteome</keyword>
<evidence type="ECO:0000313" key="11">
    <source>
        <dbReference type="Proteomes" id="UP001595868"/>
    </source>
</evidence>
<evidence type="ECO:0000256" key="5">
    <source>
        <dbReference type="ARBA" id="ARBA00022989"/>
    </source>
</evidence>
<dbReference type="PANTHER" id="PTHR43744:SF13">
    <property type="entry name" value="SN-GLYCEROL-3-PHOSPHATE TRANSPORT INTEGRAL MEMBRANE PROTEIN ABC TRANSPORTER UGPE-RELATED"/>
    <property type="match status" value="1"/>
</dbReference>
<evidence type="ECO:0000256" key="7">
    <source>
        <dbReference type="RuleBase" id="RU363032"/>
    </source>
</evidence>
<feature type="transmembrane region" description="Helical" evidence="7">
    <location>
        <begin position="100"/>
        <end position="124"/>
    </location>
</feature>
<keyword evidence="2 7" id="KW-0813">Transport</keyword>
<evidence type="ECO:0000256" key="8">
    <source>
        <dbReference type="SAM" id="MobiDB-lite"/>
    </source>
</evidence>
<dbReference type="EMBL" id="JBHSBN010000016">
    <property type="protein sequence ID" value="MFC4108509.1"/>
    <property type="molecule type" value="Genomic_DNA"/>
</dbReference>
<protein>
    <submittedName>
        <fullName evidence="10">Carbohydrate ABC transporter permease</fullName>
    </submittedName>
</protein>
<reference evidence="11" key="1">
    <citation type="journal article" date="2019" name="Int. J. Syst. Evol. Microbiol.">
        <title>The Global Catalogue of Microorganisms (GCM) 10K type strain sequencing project: providing services to taxonomists for standard genome sequencing and annotation.</title>
        <authorList>
            <consortium name="The Broad Institute Genomics Platform"/>
            <consortium name="The Broad Institute Genome Sequencing Center for Infectious Disease"/>
            <person name="Wu L."/>
            <person name="Ma J."/>
        </authorList>
    </citation>
    <scope>NUCLEOTIDE SEQUENCE [LARGE SCALE GENOMIC DNA]</scope>
    <source>
        <strain evidence="11">2902at01</strain>
    </source>
</reference>
<evidence type="ECO:0000256" key="2">
    <source>
        <dbReference type="ARBA" id="ARBA00022448"/>
    </source>
</evidence>
<keyword evidence="4 7" id="KW-0812">Transmembrane</keyword>
<feature type="region of interest" description="Disordered" evidence="8">
    <location>
        <begin position="1"/>
        <end position="29"/>
    </location>
</feature>
<dbReference type="InterPro" id="IPR035906">
    <property type="entry name" value="MetI-like_sf"/>
</dbReference>
<dbReference type="PROSITE" id="PS50928">
    <property type="entry name" value="ABC_TM1"/>
    <property type="match status" value="1"/>
</dbReference>
<dbReference type="Pfam" id="PF00528">
    <property type="entry name" value="BPD_transp_1"/>
    <property type="match status" value="1"/>
</dbReference>
<comment type="similarity">
    <text evidence="7">Belongs to the binding-protein-dependent transport system permease family.</text>
</comment>
<dbReference type="Proteomes" id="UP001595868">
    <property type="component" value="Unassembled WGS sequence"/>
</dbReference>
<keyword evidence="5 7" id="KW-1133">Transmembrane helix</keyword>
<feature type="transmembrane region" description="Helical" evidence="7">
    <location>
        <begin position="35"/>
        <end position="56"/>
    </location>
</feature>
<comment type="caution">
    <text evidence="10">The sequence shown here is derived from an EMBL/GenBank/DDBJ whole genome shotgun (WGS) entry which is preliminary data.</text>
</comment>
<evidence type="ECO:0000259" key="9">
    <source>
        <dbReference type="PROSITE" id="PS50928"/>
    </source>
</evidence>
<keyword evidence="3" id="KW-1003">Cell membrane</keyword>
<evidence type="ECO:0000256" key="4">
    <source>
        <dbReference type="ARBA" id="ARBA00022692"/>
    </source>
</evidence>
<feature type="transmembrane region" description="Helical" evidence="7">
    <location>
        <begin position="207"/>
        <end position="228"/>
    </location>
</feature>
<feature type="compositionally biased region" description="Low complexity" evidence="8">
    <location>
        <begin position="9"/>
        <end position="29"/>
    </location>
</feature>